<feature type="transmembrane region" description="Helical" evidence="1">
    <location>
        <begin position="104"/>
        <end position="122"/>
    </location>
</feature>
<dbReference type="InterPro" id="IPR031962">
    <property type="entry name" value="DUF4781"/>
</dbReference>
<dbReference type="WBParaSite" id="PDA_v2.g658.t1">
    <property type="protein sequence ID" value="PDA_v2.g658.t1"/>
    <property type="gene ID" value="PDA_v2.g658"/>
</dbReference>
<proteinExistence type="predicted"/>
<dbReference type="AlphaFoldDB" id="A0A914QXH2"/>
<keyword evidence="1" id="KW-1133">Transmembrane helix</keyword>
<keyword evidence="3" id="KW-1185">Reference proteome</keyword>
<dbReference type="Pfam" id="PF16013">
    <property type="entry name" value="DUF4781"/>
    <property type="match status" value="1"/>
</dbReference>
<feature type="transmembrane region" description="Helical" evidence="1">
    <location>
        <begin position="81"/>
        <end position="98"/>
    </location>
</feature>
<keyword evidence="1" id="KW-0812">Transmembrane</keyword>
<sequence>MLPLIRIFKSYPNNTYFVEPEGRTYETWADFLDKNLLPKCEICYPSMGWYQPDENGYCLLEFNKSADCDTSRKLAKKGDKAATIVGAGGVVLGVIGLFTPLAPVAAHALAASVVTTGIYGTARAGYKLRDRSKHGQSVNPFASRDSFQNWMAIVGSTVAIQTHGLPSVTTFCPVSTFLQINRGKKIKKSVLMNMSSSSLSDKTNDNAFIMGYVMNIIDKYQHEKIIPEIEYLQLCAFVLFFTNTVISMEKAENIIKNVSF</sequence>
<dbReference type="PANTHER" id="PTHR21115:SF0">
    <property type="entry name" value="GH06117P-RELATED"/>
    <property type="match status" value="1"/>
</dbReference>
<organism evidence="3 4">
    <name type="scientific">Panagrolaimus davidi</name>
    <dbReference type="NCBI Taxonomy" id="227884"/>
    <lineage>
        <taxon>Eukaryota</taxon>
        <taxon>Metazoa</taxon>
        <taxon>Ecdysozoa</taxon>
        <taxon>Nematoda</taxon>
        <taxon>Chromadorea</taxon>
        <taxon>Rhabditida</taxon>
        <taxon>Tylenchina</taxon>
        <taxon>Panagrolaimomorpha</taxon>
        <taxon>Panagrolaimoidea</taxon>
        <taxon>Panagrolaimidae</taxon>
        <taxon>Panagrolaimus</taxon>
    </lineage>
</organism>
<feature type="domain" description="DUF4781" evidence="2">
    <location>
        <begin position="14"/>
        <end position="258"/>
    </location>
</feature>
<evidence type="ECO:0000259" key="2">
    <source>
        <dbReference type="Pfam" id="PF16013"/>
    </source>
</evidence>
<dbReference type="PANTHER" id="PTHR21115">
    <property type="entry name" value="GH06117P-RELATED"/>
    <property type="match status" value="1"/>
</dbReference>
<evidence type="ECO:0000256" key="1">
    <source>
        <dbReference type="SAM" id="Phobius"/>
    </source>
</evidence>
<accession>A0A914QXH2</accession>
<dbReference type="Proteomes" id="UP000887578">
    <property type="component" value="Unplaced"/>
</dbReference>
<keyword evidence="1" id="KW-0472">Membrane</keyword>
<reference evidence="4" key="1">
    <citation type="submission" date="2022-11" db="UniProtKB">
        <authorList>
            <consortium name="WormBaseParasite"/>
        </authorList>
    </citation>
    <scope>IDENTIFICATION</scope>
</reference>
<name>A0A914QXH2_9BILA</name>
<protein>
    <submittedName>
        <fullName evidence="4">DUF4781 domain-containing protein</fullName>
    </submittedName>
</protein>
<evidence type="ECO:0000313" key="3">
    <source>
        <dbReference type="Proteomes" id="UP000887578"/>
    </source>
</evidence>
<evidence type="ECO:0000313" key="4">
    <source>
        <dbReference type="WBParaSite" id="PDA_v2.g658.t1"/>
    </source>
</evidence>